<dbReference type="AlphaFoldDB" id="A0AA41QA74"/>
<dbReference type="RefSeq" id="WP_235058515.1">
    <property type="nucleotide sequence ID" value="NZ_JAKFHA010000058.1"/>
</dbReference>
<protein>
    <submittedName>
        <fullName evidence="1">Uncharacterized protein</fullName>
    </submittedName>
</protein>
<evidence type="ECO:0000313" key="1">
    <source>
        <dbReference type="EMBL" id="MCF2533750.1"/>
    </source>
</evidence>
<sequence>MLDVPRSGVLAAWGNALFSGRVSPDDAVARITHGDDPHRVSGLPGESGEVGLTLALGRLRALGVTGLRLALPAPGDPLGLPGPPDFNDAALEAGEAAVTVGLAGHQLGLVPEGEVYGPAGDQAVRVVWRVYEVADRPPTGPFLAEADRELAAALKDATAELLRLDVAGTGSRAQSVGAALRGRGGDGGESPLAPGYPARAVRVLEQARRVATILELAGEDHGAALNAYEMSARAGSLAPLERACRRALVAAFGAALEPSAAD</sequence>
<reference evidence="1" key="1">
    <citation type="submission" date="2022-01" db="EMBL/GenBank/DDBJ databases">
        <title>Genome-Based Taxonomic Classification of the Phylum Actinobacteria.</title>
        <authorList>
            <person name="Gao Y."/>
        </authorList>
    </citation>
    <scope>NUCLEOTIDE SEQUENCE</scope>
    <source>
        <strain evidence="1">KLBMP 8922</strain>
    </source>
</reference>
<gene>
    <name evidence="1" type="ORF">LZ495_41940</name>
</gene>
<dbReference type="Proteomes" id="UP001165378">
    <property type="component" value="Unassembled WGS sequence"/>
</dbReference>
<organism evidence="1 2">
    <name type="scientific">Yinghuangia soli</name>
    <dbReference type="NCBI Taxonomy" id="2908204"/>
    <lineage>
        <taxon>Bacteria</taxon>
        <taxon>Bacillati</taxon>
        <taxon>Actinomycetota</taxon>
        <taxon>Actinomycetes</taxon>
        <taxon>Kitasatosporales</taxon>
        <taxon>Streptomycetaceae</taxon>
        <taxon>Yinghuangia</taxon>
    </lineage>
</organism>
<proteinExistence type="predicted"/>
<comment type="caution">
    <text evidence="1">The sequence shown here is derived from an EMBL/GenBank/DDBJ whole genome shotgun (WGS) entry which is preliminary data.</text>
</comment>
<evidence type="ECO:0000313" key="2">
    <source>
        <dbReference type="Proteomes" id="UP001165378"/>
    </source>
</evidence>
<name>A0AA41QA74_9ACTN</name>
<accession>A0AA41QA74</accession>
<keyword evidence="2" id="KW-1185">Reference proteome</keyword>
<dbReference type="EMBL" id="JAKFHA010000058">
    <property type="protein sequence ID" value="MCF2533750.1"/>
    <property type="molecule type" value="Genomic_DNA"/>
</dbReference>